<protein>
    <submittedName>
        <fullName evidence="1">Uncharacterized protein</fullName>
    </submittedName>
</protein>
<dbReference type="OrthoDB" id="5362978at2759"/>
<gene>
    <name evidence="1" type="ORF">FA15DRAFT_693915</name>
</gene>
<keyword evidence="2" id="KW-1185">Reference proteome</keyword>
<organism evidence="1 2">
    <name type="scientific">Coprinopsis marcescibilis</name>
    <name type="common">Agaric fungus</name>
    <name type="synonym">Psathyrella marcescibilis</name>
    <dbReference type="NCBI Taxonomy" id="230819"/>
    <lineage>
        <taxon>Eukaryota</taxon>
        <taxon>Fungi</taxon>
        <taxon>Dikarya</taxon>
        <taxon>Basidiomycota</taxon>
        <taxon>Agaricomycotina</taxon>
        <taxon>Agaricomycetes</taxon>
        <taxon>Agaricomycetidae</taxon>
        <taxon>Agaricales</taxon>
        <taxon>Agaricineae</taxon>
        <taxon>Psathyrellaceae</taxon>
        <taxon>Coprinopsis</taxon>
    </lineage>
</organism>
<proteinExistence type="predicted"/>
<evidence type="ECO:0000313" key="2">
    <source>
        <dbReference type="Proteomes" id="UP000307440"/>
    </source>
</evidence>
<sequence length="174" mass="19818">MTVLFPLNYTAHPPRTEDAWYGPWTTILTSLFPPTQGYLVSPQQRLPADDQDGIPDFIFEVVKLSTAPLTFRTNLKRQLTRQTDAAFAGTAKEKVYWIGAIGPHWQYDENFDGGGAVQELIDWHNTIHDLASFNALQSLVILVSALCEFRYPHPESHLQMVLADNDMNVRYIRI</sequence>
<dbReference type="Proteomes" id="UP000307440">
    <property type="component" value="Unassembled WGS sequence"/>
</dbReference>
<name>A0A5C3KY27_COPMA</name>
<reference evidence="1 2" key="1">
    <citation type="journal article" date="2019" name="Nat. Ecol. Evol.">
        <title>Megaphylogeny resolves global patterns of mushroom evolution.</title>
        <authorList>
            <person name="Varga T."/>
            <person name="Krizsan K."/>
            <person name="Foldi C."/>
            <person name="Dima B."/>
            <person name="Sanchez-Garcia M."/>
            <person name="Sanchez-Ramirez S."/>
            <person name="Szollosi G.J."/>
            <person name="Szarkandi J.G."/>
            <person name="Papp V."/>
            <person name="Albert L."/>
            <person name="Andreopoulos W."/>
            <person name="Angelini C."/>
            <person name="Antonin V."/>
            <person name="Barry K.W."/>
            <person name="Bougher N.L."/>
            <person name="Buchanan P."/>
            <person name="Buyck B."/>
            <person name="Bense V."/>
            <person name="Catcheside P."/>
            <person name="Chovatia M."/>
            <person name="Cooper J."/>
            <person name="Damon W."/>
            <person name="Desjardin D."/>
            <person name="Finy P."/>
            <person name="Geml J."/>
            <person name="Haridas S."/>
            <person name="Hughes K."/>
            <person name="Justo A."/>
            <person name="Karasinski D."/>
            <person name="Kautmanova I."/>
            <person name="Kiss B."/>
            <person name="Kocsube S."/>
            <person name="Kotiranta H."/>
            <person name="LaButti K.M."/>
            <person name="Lechner B.E."/>
            <person name="Liimatainen K."/>
            <person name="Lipzen A."/>
            <person name="Lukacs Z."/>
            <person name="Mihaltcheva S."/>
            <person name="Morgado L.N."/>
            <person name="Niskanen T."/>
            <person name="Noordeloos M.E."/>
            <person name="Ohm R.A."/>
            <person name="Ortiz-Santana B."/>
            <person name="Ovrebo C."/>
            <person name="Racz N."/>
            <person name="Riley R."/>
            <person name="Savchenko A."/>
            <person name="Shiryaev A."/>
            <person name="Soop K."/>
            <person name="Spirin V."/>
            <person name="Szebenyi C."/>
            <person name="Tomsovsky M."/>
            <person name="Tulloss R.E."/>
            <person name="Uehling J."/>
            <person name="Grigoriev I.V."/>
            <person name="Vagvolgyi C."/>
            <person name="Papp T."/>
            <person name="Martin F.M."/>
            <person name="Miettinen O."/>
            <person name="Hibbett D.S."/>
            <person name="Nagy L.G."/>
        </authorList>
    </citation>
    <scope>NUCLEOTIDE SEQUENCE [LARGE SCALE GENOMIC DNA]</scope>
    <source>
        <strain evidence="1 2">CBS 121175</strain>
    </source>
</reference>
<dbReference type="AlphaFoldDB" id="A0A5C3KY27"/>
<accession>A0A5C3KY27</accession>
<dbReference type="EMBL" id="ML210188">
    <property type="protein sequence ID" value="TFK25314.1"/>
    <property type="molecule type" value="Genomic_DNA"/>
</dbReference>
<evidence type="ECO:0000313" key="1">
    <source>
        <dbReference type="EMBL" id="TFK25314.1"/>
    </source>
</evidence>